<dbReference type="InterPro" id="IPR000953">
    <property type="entry name" value="Chromo/chromo_shadow_dom"/>
</dbReference>
<accession>A0A329S4E6</accession>
<dbReference type="AlphaFoldDB" id="A0A329S4E6"/>
<protein>
    <recommendedName>
        <fullName evidence="2">Chromo domain-containing protein</fullName>
    </recommendedName>
</protein>
<evidence type="ECO:0000259" key="2">
    <source>
        <dbReference type="PROSITE" id="PS50013"/>
    </source>
</evidence>
<dbReference type="SMART" id="SM00298">
    <property type="entry name" value="CHROMO"/>
    <property type="match status" value="1"/>
</dbReference>
<keyword evidence="4" id="KW-1185">Reference proteome</keyword>
<evidence type="ECO:0000313" key="4">
    <source>
        <dbReference type="Proteomes" id="UP000251314"/>
    </source>
</evidence>
<name>A0A329S4E6_9STRA</name>
<evidence type="ECO:0000313" key="3">
    <source>
        <dbReference type="EMBL" id="RAW31549.1"/>
    </source>
</evidence>
<gene>
    <name evidence="3" type="ORF">PC110_g12109</name>
</gene>
<dbReference type="CDD" id="cd00024">
    <property type="entry name" value="CD_CSD"/>
    <property type="match status" value="1"/>
</dbReference>
<dbReference type="Pfam" id="PF00385">
    <property type="entry name" value="Chromo"/>
    <property type="match status" value="1"/>
</dbReference>
<comment type="caution">
    <text evidence="3">The sequence shown here is derived from an EMBL/GenBank/DDBJ whole genome shotgun (WGS) entry which is preliminary data.</text>
</comment>
<dbReference type="InterPro" id="IPR023780">
    <property type="entry name" value="Chromo_domain"/>
</dbReference>
<dbReference type="EMBL" id="MJFZ01000317">
    <property type="protein sequence ID" value="RAW31549.1"/>
    <property type="molecule type" value="Genomic_DNA"/>
</dbReference>
<proteinExistence type="predicted"/>
<feature type="region of interest" description="Disordered" evidence="1">
    <location>
        <begin position="34"/>
        <end position="142"/>
    </location>
</feature>
<feature type="domain" description="Chromo" evidence="2">
    <location>
        <begin position="151"/>
        <end position="199"/>
    </location>
</feature>
<evidence type="ECO:0000256" key="1">
    <source>
        <dbReference type="SAM" id="MobiDB-lite"/>
    </source>
</evidence>
<dbReference type="Gene3D" id="2.40.50.40">
    <property type="match status" value="1"/>
</dbReference>
<dbReference type="Proteomes" id="UP000251314">
    <property type="component" value="Unassembled WGS sequence"/>
</dbReference>
<dbReference type="STRING" id="29920.A0A329S4E6"/>
<dbReference type="SUPFAM" id="SSF54160">
    <property type="entry name" value="Chromo domain-like"/>
    <property type="match status" value="1"/>
</dbReference>
<dbReference type="InterPro" id="IPR016197">
    <property type="entry name" value="Chromo-like_dom_sf"/>
</dbReference>
<feature type="compositionally biased region" description="Basic and acidic residues" evidence="1">
    <location>
        <begin position="53"/>
        <end position="67"/>
    </location>
</feature>
<sequence length="224" mass="25453">MRTHPVFKFGLLRPYRDPAQVSAEALALGRHVVAEPRETGQQQKARPQVAGRTAEDAVTRLADRAAERLAAPSPPPACKPVAGTRPSLSTAASHRDLPPGFERSRSRRGSTRRQGEDAIPERTRRCDSRREYTTEARPPPALLDERDDVHYHVERLVAQRRRQGRTQFLVKWRSFPHSQNSWEFEVPLREDCPDVVDAYDLAHTLPTRHQGLRRCHQAPSASRQ</sequence>
<dbReference type="VEuPathDB" id="FungiDB:PC110_g12109"/>
<reference evidence="3 4" key="1">
    <citation type="submission" date="2018-01" db="EMBL/GenBank/DDBJ databases">
        <title>Draft genome of the strawberry crown rot pathogen Phytophthora cactorum.</title>
        <authorList>
            <person name="Armitage A.D."/>
            <person name="Lysoe E."/>
            <person name="Nellist C.F."/>
            <person name="Harrison R.J."/>
            <person name="Brurberg M.B."/>
        </authorList>
    </citation>
    <scope>NUCLEOTIDE SEQUENCE [LARGE SCALE GENOMIC DNA]</scope>
    <source>
        <strain evidence="3 4">10300</strain>
    </source>
</reference>
<feature type="compositionally biased region" description="Basic and acidic residues" evidence="1">
    <location>
        <begin position="113"/>
        <end position="134"/>
    </location>
</feature>
<organism evidence="3 4">
    <name type="scientific">Phytophthora cactorum</name>
    <dbReference type="NCBI Taxonomy" id="29920"/>
    <lineage>
        <taxon>Eukaryota</taxon>
        <taxon>Sar</taxon>
        <taxon>Stramenopiles</taxon>
        <taxon>Oomycota</taxon>
        <taxon>Peronosporomycetes</taxon>
        <taxon>Peronosporales</taxon>
        <taxon>Peronosporaceae</taxon>
        <taxon>Phytophthora</taxon>
    </lineage>
</organism>
<dbReference type="PROSITE" id="PS50013">
    <property type="entry name" value="CHROMO_2"/>
    <property type="match status" value="1"/>
</dbReference>
<dbReference type="OrthoDB" id="122625at2759"/>